<gene>
    <name evidence="2" type="ORF">FCALED_LOCUS9159</name>
</gene>
<evidence type="ECO:0000313" key="3">
    <source>
        <dbReference type="Proteomes" id="UP000789570"/>
    </source>
</evidence>
<sequence length="276" mass="31502">MQNIRLQKKRLEEDSSCATHKSSYKFNYPDGNVFILDMCSTPRGRAVAASNISLVFPIMTTIHLQMEGNHHARIICEVAMGQSFRDLTNKCHLWLKEQYELKTRQVTRNTQGHFDRAMTTVLWRQGVQFQEWEFGTKQKVTITPLVYFKITPSNDEISKLSYWSELGGINFDEAIEKLAELEKKEELFKVDYTSLEEISQVAPEPGVESKPEEVLQQKPTSGENNVINESDNLTNMATGFRSIGLEEPLSLPSPTSSLTFRLSTGGQKYCTLLFFQ</sequence>
<accession>A0A9N9GMN1</accession>
<comment type="caution">
    <text evidence="2">The sequence shown here is derived from an EMBL/GenBank/DDBJ whole genome shotgun (WGS) entry which is preliminary data.</text>
</comment>
<feature type="region of interest" description="Disordered" evidence="1">
    <location>
        <begin position="204"/>
        <end position="231"/>
    </location>
</feature>
<proteinExistence type="predicted"/>
<evidence type="ECO:0000256" key="1">
    <source>
        <dbReference type="SAM" id="MobiDB-lite"/>
    </source>
</evidence>
<name>A0A9N9GMN1_9GLOM</name>
<dbReference type="AlphaFoldDB" id="A0A9N9GMN1"/>
<dbReference type="EMBL" id="CAJVPQ010002924">
    <property type="protein sequence ID" value="CAG8612801.1"/>
    <property type="molecule type" value="Genomic_DNA"/>
</dbReference>
<organism evidence="2 3">
    <name type="scientific">Funneliformis caledonium</name>
    <dbReference type="NCBI Taxonomy" id="1117310"/>
    <lineage>
        <taxon>Eukaryota</taxon>
        <taxon>Fungi</taxon>
        <taxon>Fungi incertae sedis</taxon>
        <taxon>Mucoromycota</taxon>
        <taxon>Glomeromycotina</taxon>
        <taxon>Glomeromycetes</taxon>
        <taxon>Glomerales</taxon>
        <taxon>Glomeraceae</taxon>
        <taxon>Funneliformis</taxon>
    </lineage>
</organism>
<keyword evidence="3" id="KW-1185">Reference proteome</keyword>
<dbReference type="Proteomes" id="UP000789570">
    <property type="component" value="Unassembled WGS sequence"/>
</dbReference>
<feature type="compositionally biased region" description="Polar residues" evidence="1">
    <location>
        <begin position="217"/>
        <end position="231"/>
    </location>
</feature>
<protein>
    <submittedName>
        <fullName evidence="2">9760_t:CDS:1</fullName>
    </submittedName>
</protein>
<evidence type="ECO:0000313" key="2">
    <source>
        <dbReference type="EMBL" id="CAG8612801.1"/>
    </source>
</evidence>
<reference evidence="2" key="1">
    <citation type="submission" date="2021-06" db="EMBL/GenBank/DDBJ databases">
        <authorList>
            <person name="Kallberg Y."/>
            <person name="Tangrot J."/>
            <person name="Rosling A."/>
        </authorList>
    </citation>
    <scope>NUCLEOTIDE SEQUENCE</scope>
    <source>
        <strain evidence="2">UK204</strain>
    </source>
</reference>